<dbReference type="RefSeq" id="WP_018434853.1">
    <property type="nucleotide sequence ID" value="NZ_JACHDD010000002.1"/>
</dbReference>
<dbReference type="PROSITE" id="PS00107">
    <property type="entry name" value="PROTEIN_KINASE_ATP"/>
    <property type="match status" value="1"/>
</dbReference>
<dbReference type="PROSITE" id="PS51450">
    <property type="entry name" value="LRR"/>
    <property type="match status" value="1"/>
</dbReference>
<sequence>MTTTLEQLRAGQLAGARELKLACGLSEFPREIFDLADTLEVLDLSNNALTTLPDDLPRLRKLRILFASNNPFNELPGVLGECAQLSMIGFKSNRIREVPASALPPLLRWLILTDNDIESLPAELGRCAQLQKLMLAGNRLRALPEELAACTRLELLRLAANRFDALPRWLLRLPRLAWLAYAGNPFNAALEQAALIDTPISGIRWDALRLERPLGEGASGVIYRAALHADHELAPRAVAIKLFKGAVTSDGSPDCEMAACIRGGEHANLIPVLGKVIGHPSDTHGLVMDLIDPRFANLAGPPSLASCTRDIYRDDARFDLETVLGIASGIAKVASHMHRRGVMHGDLYAHNILHGGAGRALLGDFGAASFFDASDREFAIALQRLEVRAYGCLLEELLERCDAQADIAGQLAALKTRCLSEDIDSRPLFDEITASVASFDQHLRNQHVRNQHVRNRHVRDRHVREGVKP</sequence>
<dbReference type="Proteomes" id="UP000592780">
    <property type="component" value="Unassembled WGS sequence"/>
</dbReference>
<protein>
    <recommendedName>
        <fullName evidence="4">Protein kinase domain-containing protein</fullName>
    </recommendedName>
</protein>
<keyword evidence="1" id="KW-0433">Leucine-rich repeat</keyword>
<organism evidence="5 6">
    <name type="scientific">Paraburkholderia atlantica</name>
    <dbReference type="NCBI Taxonomy" id="2654982"/>
    <lineage>
        <taxon>Bacteria</taxon>
        <taxon>Pseudomonadati</taxon>
        <taxon>Pseudomonadota</taxon>
        <taxon>Betaproteobacteria</taxon>
        <taxon>Burkholderiales</taxon>
        <taxon>Burkholderiaceae</taxon>
        <taxon>Paraburkholderia</taxon>
    </lineage>
</organism>
<dbReference type="Pfam" id="PF13855">
    <property type="entry name" value="LRR_8"/>
    <property type="match status" value="1"/>
</dbReference>
<keyword evidence="3" id="KW-0067">ATP-binding</keyword>
<dbReference type="InterPro" id="IPR011009">
    <property type="entry name" value="Kinase-like_dom_sf"/>
</dbReference>
<dbReference type="InterPro" id="IPR017441">
    <property type="entry name" value="Protein_kinase_ATP_BS"/>
</dbReference>
<feature type="domain" description="Protein kinase" evidence="4">
    <location>
        <begin position="208"/>
        <end position="469"/>
    </location>
</feature>
<dbReference type="InterPro" id="IPR050216">
    <property type="entry name" value="LRR_domain-containing"/>
</dbReference>
<feature type="binding site" evidence="3">
    <location>
        <position position="241"/>
    </location>
    <ligand>
        <name>ATP</name>
        <dbReference type="ChEBI" id="CHEBI:30616"/>
    </ligand>
</feature>
<evidence type="ECO:0000313" key="6">
    <source>
        <dbReference type="Proteomes" id="UP000592780"/>
    </source>
</evidence>
<dbReference type="SMART" id="SM00364">
    <property type="entry name" value="LRR_BAC"/>
    <property type="match status" value="4"/>
</dbReference>
<evidence type="ECO:0000256" key="1">
    <source>
        <dbReference type="ARBA" id="ARBA00022614"/>
    </source>
</evidence>
<keyword evidence="2" id="KW-0677">Repeat</keyword>
<dbReference type="Gene3D" id="3.80.10.10">
    <property type="entry name" value="Ribonuclease Inhibitor"/>
    <property type="match status" value="2"/>
</dbReference>
<gene>
    <name evidence="5" type="ORF">HDG40_001524</name>
</gene>
<reference evidence="5 6" key="1">
    <citation type="submission" date="2020-08" db="EMBL/GenBank/DDBJ databases">
        <title>Genomic Encyclopedia of Type Strains, Phase IV (KMG-V): Genome sequencing to study the core and pangenomes of soil and plant-associated prokaryotes.</title>
        <authorList>
            <person name="Whitman W."/>
        </authorList>
    </citation>
    <scope>NUCLEOTIDE SEQUENCE [LARGE SCALE GENOMIC DNA]</scope>
    <source>
        <strain evidence="5 6">JPY158</strain>
    </source>
</reference>
<dbReference type="InterPro" id="IPR000719">
    <property type="entry name" value="Prot_kinase_dom"/>
</dbReference>
<dbReference type="GO" id="GO:0004672">
    <property type="term" value="F:protein kinase activity"/>
    <property type="evidence" value="ECO:0007669"/>
    <property type="project" value="InterPro"/>
</dbReference>
<evidence type="ECO:0000259" key="4">
    <source>
        <dbReference type="PROSITE" id="PS50011"/>
    </source>
</evidence>
<proteinExistence type="predicted"/>
<dbReference type="OrthoDB" id="8532199at2"/>
<dbReference type="SMART" id="SM00369">
    <property type="entry name" value="LRR_TYP"/>
    <property type="match status" value="5"/>
</dbReference>
<keyword evidence="6" id="KW-1185">Reference proteome</keyword>
<dbReference type="InterPro" id="IPR003591">
    <property type="entry name" value="Leu-rich_rpt_typical-subtyp"/>
</dbReference>
<dbReference type="PANTHER" id="PTHR48051:SF1">
    <property type="entry name" value="RAS SUPPRESSOR PROTEIN 1"/>
    <property type="match status" value="1"/>
</dbReference>
<dbReference type="PROSITE" id="PS50011">
    <property type="entry name" value="PROTEIN_KINASE_DOM"/>
    <property type="match status" value="1"/>
</dbReference>
<dbReference type="InterPro" id="IPR001245">
    <property type="entry name" value="Ser-Thr/Tyr_kinase_cat_dom"/>
</dbReference>
<comment type="caution">
    <text evidence="5">The sequence shown here is derived from an EMBL/GenBank/DDBJ whole genome shotgun (WGS) entry which is preliminary data.</text>
</comment>
<dbReference type="Pfam" id="PF07714">
    <property type="entry name" value="PK_Tyr_Ser-Thr"/>
    <property type="match status" value="1"/>
</dbReference>
<dbReference type="InterPro" id="IPR001611">
    <property type="entry name" value="Leu-rich_rpt"/>
</dbReference>
<evidence type="ECO:0000256" key="3">
    <source>
        <dbReference type="PROSITE-ProRule" id="PRU10141"/>
    </source>
</evidence>
<dbReference type="SUPFAM" id="SSF56112">
    <property type="entry name" value="Protein kinase-like (PK-like)"/>
    <property type="match status" value="1"/>
</dbReference>
<dbReference type="SUPFAM" id="SSF52058">
    <property type="entry name" value="L domain-like"/>
    <property type="match status" value="1"/>
</dbReference>
<dbReference type="Gene3D" id="1.10.510.10">
    <property type="entry name" value="Transferase(Phosphotransferase) domain 1"/>
    <property type="match status" value="1"/>
</dbReference>
<evidence type="ECO:0000313" key="5">
    <source>
        <dbReference type="EMBL" id="MBB5423382.1"/>
    </source>
</evidence>
<dbReference type="AlphaFoldDB" id="A0A7W8Q411"/>
<keyword evidence="3" id="KW-0547">Nucleotide-binding</keyword>
<evidence type="ECO:0000256" key="2">
    <source>
        <dbReference type="ARBA" id="ARBA00022737"/>
    </source>
</evidence>
<accession>A0A7W8Q411</accession>
<dbReference type="GO" id="GO:0005737">
    <property type="term" value="C:cytoplasm"/>
    <property type="evidence" value="ECO:0007669"/>
    <property type="project" value="TreeGrafter"/>
</dbReference>
<name>A0A7W8Q411_PARAM</name>
<dbReference type="PANTHER" id="PTHR48051">
    <property type="match status" value="1"/>
</dbReference>
<dbReference type="InterPro" id="IPR032675">
    <property type="entry name" value="LRR_dom_sf"/>
</dbReference>
<dbReference type="EMBL" id="JACHDD010000002">
    <property type="protein sequence ID" value="MBB5423382.1"/>
    <property type="molecule type" value="Genomic_DNA"/>
</dbReference>
<dbReference type="GO" id="GO:0005524">
    <property type="term" value="F:ATP binding"/>
    <property type="evidence" value="ECO:0007669"/>
    <property type="project" value="UniProtKB-UniRule"/>
</dbReference>